<feature type="domain" description="DALR anticodon binding" evidence="11">
    <location>
        <begin position="585"/>
        <end position="676"/>
    </location>
</feature>
<evidence type="ECO:0000313" key="13">
    <source>
        <dbReference type="Proteomes" id="UP000824124"/>
    </source>
</evidence>
<dbReference type="PROSITE" id="PS50861">
    <property type="entry name" value="AA_TRNA_LIGASE_II_GLYAB"/>
    <property type="match status" value="1"/>
</dbReference>
<dbReference type="NCBIfam" id="TIGR00211">
    <property type="entry name" value="glyS"/>
    <property type="match status" value="1"/>
</dbReference>
<evidence type="ECO:0000256" key="8">
    <source>
        <dbReference type="ARBA" id="ARBA00023146"/>
    </source>
</evidence>
<comment type="caution">
    <text evidence="12">The sequence shown here is derived from an EMBL/GenBank/DDBJ whole genome shotgun (WGS) entry which is preliminary data.</text>
</comment>
<evidence type="ECO:0000256" key="10">
    <source>
        <dbReference type="HAMAP-Rule" id="MF_00255"/>
    </source>
</evidence>
<gene>
    <name evidence="10" type="primary">glyS</name>
    <name evidence="12" type="ORF">IAB00_02380</name>
</gene>
<evidence type="ECO:0000256" key="5">
    <source>
        <dbReference type="ARBA" id="ARBA00022741"/>
    </source>
</evidence>
<dbReference type="Pfam" id="PF05746">
    <property type="entry name" value="DALR_1"/>
    <property type="match status" value="1"/>
</dbReference>
<dbReference type="InterPro" id="IPR015944">
    <property type="entry name" value="Gly-tRNA-synth_bsu"/>
</dbReference>
<keyword evidence="8 10" id="KW-0030">Aminoacyl-tRNA synthetase</keyword>
<evidence type="ECO:0000256" key="2">
    <source>
        <dbReference type="ARBA" id="ARBA00008226"/>
    </source>
</evidence>
<comment type="catalytic activity">
    <reaction evidence="9 10">
        <text>tRNA(Gly) + glycine + ATP = glycyl-tRNA(Gly) + AMP + diphosphate</text>
        <dbReference type="Rhea" id="RHEA:16013"/>
        <dbReference type="Rhea" id="RHEA-COMP:9664"/>
        <dbReference type="Rhea" id="RHEA-COMP:9683"/>
        <dbReference type="ChEBI" id="CHEBI:30616"/>
        <dbReference type="ChEBI" id="CHEBI:33019"/>
        <dbReference type="ChEBI" id="CHEBI:57305"/>
        <dbReference type="ChEBI" id="CHEBI:78442"/>
        <dbReference type="ChEBI" id="CHEBI:78522"/>
        <dbReference type="ChEBI" id="CHEBI:456215"/>
        <dbReference type="EC" id="6.1.1.14"/>
    </reaction>
</comment>
<dbReference type="GO" id="GO:0004820">
    <property type="term" value="F:glycine-tRNA ligase activity"/>
    <property type="evidence" value="ECO:0007669"/>
    <property type="project" value="UniProtKB-UniRule"/>
</dbReference>
<evidence type="ECO:0000256" key="4">
    <source>
        <dbReference type="ARBA" id="ARBA00022598"/>
    </source>
</evidence>
<dbReference type="PANTHER" id="PTHR30075:SF2">
    <property type="entry name" value="GLYCINE--TRNA LIGASE, CHLOROPLASTIC_MITOCHONDRIAL 2"/>
    <property type="match status" value="1"/>
</dbReference>
<comment type="subcellular location">
    <subcellularLocation>
        <location evidence="1 10">Cytoplasm</location>
    </subcellularLocation>
</comment>
<dbReference type="GO" id="GO:0006426">
    <property type="term" value="P:glycyl-tRNA aminoacylation"/>
    <property type="evidence" value="ECO:0007669"/>
    <property type="project" value="UniProtKB-UniRule"/>
</dbReference>
<evidence type="ECO:0000313" key="12">
    <source>
        <dbReference type="EMBL" id="HIU10086.1"/>
    </source>
</evidence>
<comment type="similarity">
    <text evidence="2 10">Belongs to the class-II aminoacyl-tRNA synthetase family.</text>
</comment>
<sequence length="691" mass="76680">MAKDLLFEIGIEEIPARFMEPALNQLAQLMRDALAEAGLKYENLQTYGTPRRIALVIDQLDEVQPDRETESKGPAVKAAYDTDGQPTRALLGFCRSQGIEPQDVLTKEIKGVEYVYALKKIKGGHTAEMLPQMLASAVHKIYFPKPMRWGYNEMRFARPIRWLVLLFGQDVLPLELAGVQAGRFSRGHRFLGSDHVEIKEPTLYFDTLQKQYVIVDQSVRREKIWQQIQAVAKIAGGTVKPDEELLSELVYILEYPTALLGRFDNKYLEIPQELVVTPMREHQRYFPVYDAAGEMLLPNFITVRNGNSDHLDVVAAGNEKVLAARLADAAFFWNEDCRHKLADNAPRLAHIVFHEKLGTLEAKVQRIAKIAAAIAEKLGFSTADKQDTQRAAELAKCDLVSNAVYEFTELQGIMGEYYAKNDGETVQVAAAIREHYLPRFAGDGLPKTNAGIALALADRIDSLAGFFSQRMIPTGSQDPYALRRAAIGVCQIIIQYKLPLDLAELSKLALSLYDVPQEAAQDETLQALAAFFRQRVDNMLSDEGVSYDVINAAAALPFAVPLTNYRKAHALADFKHDAAFAQLMAGYNRAFNLLKNVRELYDVDAALFETPAEHDLFAAENAAADAVRQALAAEDYPAALRALAAIRPQIDAFFEAVLIMAEDAKVRSNRLGLLQKLVALSAGLGDLAKLA</sequence>
<evidence type="ECO:0000256" key="6">
    <source>
        <dbReference type="ARBA" id="ARBA00022840"/>
    </source>
</evidence>
<comment type="subunit">
    <text evidence="10">Tetramer of two alpha and two beta subunits.</text>
</comment>
<dbReference type="GO" id="GO:0004814">
    <property type="term" value="F:arginine-tRNA ligase activity"/>
    <property type="evidence" value="ECO:0007669"/>
    <property type="project" value="InterPro"/>
</dbReference>
<dbReference type="EC" id="6.1.1.14" evidence="10"/>
<evidence type="ECO:0000259" key="11">
    <source>
        <dbReference type="Pfam" id="PF05746"/>
    </source>
</evidence>
<evidence type="ECO:0000256" key="9">
    <source>
        <dbReference type="ARBA" id="ARBA00047937"/>
    </source>
</evidence>
<accession>A0A9D1HIS0</accession>
<dbReference type="GO" id="GO:0006420">
    <property type="term" value="P:arginyl-tRNA aminoacylation"/>
    <property type="evidence" value="ECO:0007669"/>
    <property type="project" value="InterPro"/>
</dbReference>
<dbReference type="HAMAP" id="MF_00255">
    <property type="entry name" value="Gly_tRNA_synth_beta"/>
    <property type="match status" value="1"/>
</dbReference>
<dbReference type="EMBL" id="DVMH01000015">
    <property type="protein sequence ID" value="HIU10086.1"/>
    <property type="molecule type" value="Genomic_DNA"/>
</dbReference>
<name>A0A9D1HIS0_9FIRM</name>
<dbReference type="GO" id="GO:0005829">
    <property type="term" value="C:cytosol"/>
    <property type="evidence" value="ECO:0007669"/>
    <property type="project" value="TreeGrafter"/>
</dbReference>
<keyword evidence="4 10" id="KW-0436">Ligase</keyword>
<dbReference type="AlphaFoldDB" id="A0A9D1HIS0"/>
<keyword evidence="6 10" id="KW-0067">ATP-binding</keyword>
<keyword evidence="7 10" id="KW-0648">Protein biosynthesis</keyword>
<protein>
    <recommendedName>
        <fullName evidence="10">Glycine--tRNA ligase beta subunit</fullName>
        <ecNumber evidence="10">6.1.1.14</ecNumber>
    </recommendedName>
    <alternativeName>
        <fullName evidence="10">Glycyl-tRNA synthetase beta subunit</fullName>
        <shortName evidence="10">GlyRS</shortName>
    </alternativeName>
</protein>
<keyword evidence="3 10" id="KW-0963">Cytoplasm</keyword>
<evidence type="ECO:0000256" key="1">
    <source>
        <dbReference type="ARBA" id="ARBA00004496"/>
    </source>
</evidence>
<organism evidence="12 13">
    <name type="scientific">Candidatus Avidehalobacter gallistercoris</name>
    <dbReference type="NCBI Taxonomy" id="2840694"/>
    <lineage>
        <taxon>Bacteria</taxon>
        <taxon>Bacillati</taxon>
        <taxon>Bacillota</taxon>
        <taxon>Clostridia</taxon>
        <taxon>Eubacteriales</taxon>
        <taxon>Peptococcaceae</taxon>
        <taxon>Peptococcaceae incertae sedis</taxon>
        <taxon>Candidatus Avidehalobacter</taxon>
    </lineage>
</organism>
<evidence type="ECO:0000256" key="3">
    <source>
        <dbReference type="ARBA" id="ARBA00022490"/>
    </source>
</evidence>
<evidence type="ECO:0000256" key="7">
    <source>
        <dbReference type="ARBA" id="ARBA00022917"/>
    </source>
</evidence>
<keyword evidence="5 10" id="KW-0547">Nucleotide-binding</keyword>
<dbReference type="PRINTS" id="PR01045">
    <property type="entry name" value="TRNASYNTHGB"/>
</dbReference>
<dbReference type="InterPro" id="IPR008909">
    <property type="entry name" value="DALR_anticod-bd"/>
</dbReference>
<proteinExistence type="inferred from homology"/>
<dbReference type="InterPro" id="IPR006194">
    <property type="entry name" value="Gly-tRNA-synth_heterodimer"/>
</dbReference>
<dbReference type="SUPFAM" id="SSF109604">
    <property type="entry name" value="HD-domain/PDEase-like"/>
    <property type="match status" value="1"/>
</dbReference>
<dbReference type="PANTHER" id="PTHR30075">
    <property type="entry name" value="GLYCYL-TRNA SYNTHETASE"/>
    <property type="match status" value="1"/>
</dbReference>
<reference evidence="12" key="2">
    <citation type="journal article" date="2021" name="PeerJ">
        <title>Extensive microbial diversity within the chicken gut microbiome revealed by metagenomics and culture.</title>
        <authorList>
            <person name="Gilroy R."/>
            <person name="Ravi A."/>
            <person name="Getino M."/>
            <person name="Pursley I."/>
            <person name="Horton D.L."/>
            <person name="Alikhan N.F."/>
            <person name="Baker D."/>
            <person name="Gharbi K."/>
            <person name="Hall N."/>
            <person name="Watson M."/>
            <person name="Adriaenssens E.M."/>
            <person name="Foster-Nyarko E."/>
            <person name="Jarju S."/>
            <person name="Secka A."/>
            <person name="Antonio M."/>
            <person name="Oren A."/>
            <person name="Chaudhuri R.R."/>
            <person name="La Ragione R."/>
            <person name="Hildebrand F."/>
            <person name="Pallen M.J."/>
        </authorList>
    </citation>
    <scope>NUCLEOTIDE SEQUENCE</scope>
    <source>
        <strain evidence="12">2830</strain>
    </source>
</reference>
<dbReference type="GO" id="GO:0005524">
    <property type="term" value="F:ATP binding"/>
    <property type="evidence" value="ECO:0007669"/>
    <property type="project" value="UniProtKB-UniRule"/>
</dbReference>
<dbReference type="Proteomes" id="UP000824124">
    <property type="component" value="Unassembled WGS sequence"/>
</dbReference>
<dbReference type="Pfam" id="PF02092">
    <property type="entry name" value="tRNA_synt_2f"/>
    <property type="match status" value="1"/>
</dbReference>
<reference evidence="12" key="1">
    <citation type="submission" date="2020-10" db="EMBL/GenBank/DDBJ databases">
        <authorList>
            <person name="Gilroy R."/>
        </authorList>
    </citation>
    <scope>NUCLEOTIDE SEQUENCE</scope>
    <source>
        <strain evidence="12">2830</strain>
    </source>
</reference>